<dbReference type="RefSeq" id="WP_138670439.1">
    <property type="nucleotide sequence ID" value="NZ_VCKY01000132.1"/>
</dbReference>
<dbReference type="EC" id="1.14.12.19" evidence="6"/>
<dbReference type="GO" id="GO:0046872">
    <property type="term" value="F:metal ion binding"/>
    <property type="evidence" value="ECO:0007669"/>
    <property type="project" value="UniProtKB-KW"/>
</dbReference>
<gene>
    <name evidence="6" type="ORF">ETD86_32305</name>
</gene>
<evidence type="ECO:0000256" key="2">
    <source>
        <dbReference type="ARBA" id="ARBA00022723"/>
    </source>
</evidence>
<keyword evidence="2" id="KW-0479">Metal-binding</keyword>
<evidence type="ECO:0000259" key="5">
    <source>
        <dbReference type="PROSITE" id="PS51296"/>
    </source>
</evidence>
<keyword evidence="3" id="KW-0408">Iron</keyword>
<evidence type="ECO:0000313" key="6">
    <source>
        <dbReference type="EMBL" id="TMR12651.1"/>
    </source>
</evidence>
<evidence type="ECO:0000256" key="3">
    <source>
        <dbReference type="ARBA" id="ARBA00023004"/>
    </source>
</evidence>
<dbReference type="GO" id="GO:0051537">
    <property type="term" value="F:2 iron, 2 sulfur cluster binding"/>
    <property type="evidence" value="ECO:0007669"/>
    <property type="project" value="UniProtKB-KW"/>
</dbReference>
<keyword evidence="6" id="KW-0223">Dioxygenase</keyword>
<dbReference type="GO" id="GO:0004497">
    <property type="term" value="F:monooxygenase activity"/>
    <property type="evidence" value="ECO:0007669"/>
    <property type="project" value="UniProtKB-ARBA"/>
</dbReference>
<dbReference type="OrthoDB" id="147178at2"/>
<dbReference type="PANTHER" id="PTHR21496">
    <property type="entry name" value="FERREDOXIN-RELATED"/>
    <property type="match status" value="1"/>
</dbReference>
<evidence type="ECO:0000256" key="4">
    <source>
        <dbReference type="ARBA" id="ARBA00023014"/>
    </source>
</evidence>
<keyword evidence="7" id="KW-1185">Reference proteome</keyword>
<dbReference type="Gene3D" id="2.102.10.10">
    <property type="entry name" value="Rieske [2Fe-2S] iron-sulphur domain"/>
    <property type="match status" value="1"/>
</dbReference>
<dbReference type="AlphaFoldDB" id="A0A5S4F848"/>
<proteinExistence type="predicted"/>
<reference evidence="6 7" key="1">
    <citation type="submission" date="2019-05" db="EMBL/GenBank/DDBJ databases">
        <title>Draft genome sequence of Nonomuraea turkmeniaca DSM 43926.</title>
        <authorList>
            <person name="Saricaoglu S."/>
            <person name="Isik K."/>
        </authorList>
    </citation>
    <scope>NUCLEOTIDE SEQUENCE [LARGE SCALE GENOMIC DNA]</scope>
    <source>
        <strain evidence="6 7">DSM 43926</strain>
    </source>
</reference>
<evidence type="ECO:0000256" key="1">
    <source>
        <dbReference type="ARBA" id="ARBA00022714"/>
    </source>
</evidence>
<dbReference type="SUPFAM" id="SSF50022">
    <property type="entry name" value="ISP domain"/>
    <property type="match status" value="1"/>
</dbReference>
<keyword evidence="6" id="KW-0560">Oxidoreductase</keyword>
<dbReference type="Pfam" id="PF00355">
    <property type="entry name" value="Rieske"/>
    <property type="match status" value="1"/>
</dbReference>
<dbReference type="PANTHER" id="PTHR21496:SF23">
    <property type="entry name" value="3-PHENYLPROPIONATE_CINNAMIC ACID DIOXYGENASE FERREDOXIN SUBUNIT"/>
    <property type="match status" value="1"/>
</dbReference>
<keyword evidence="4" id="KW-0411">Iron-sulfur</keyword>
<dbReference type="InterPro" id="IPR036922">
    <property type="entry name" value="Rieske_2Fe-2S_sf"/>
</dbReference>
<dbReference type="GO" id="GO:0008695">
    <property type="term" value="F:3-phenylpropionate dioxygenase activity"/>
    <property type="evidence" value="ECO:0007669"/>
    <property type="project" value="UniProtKB-EC"/>
</dbReference>
<keyword evidence="1" id="KW-0001">2Fe-2S</keyword>
<evidence type="ECO:0000313" key="7">
    <source>
        <dbReference type="Proteomes" id="UP000309128"/>
    </source>
</evidence>
<sequence>MIPACPLASLPRGEALRIEADPPIAVFHTEDGEIYAIDDTCTHQDASLADGWLEGCEIECPLHASRFDLRTGEVDAPPAKRPVRTHRVVVENDVVFVVPSDAPPNLPPGVTVKGQA</sequence>
<comment type="caution">
    <text evidence="6">The sequence shown here is derived from an EMBL/GenBank/DDBJ whole genome shotgun (WGS) entry which is preliminary data.</text>
</comment>
<dbReference type="EMBL" id="VCKY01000132">
    <property type="protein sequence ID" value="TMR12651.1"/>
    <property type="molecule type" value="Genomic_DNA"/>
</dbReference>
<dbReference type="InterPro" id="IPR017941">
    <property type="entry name" value="Rieske_2Fe-2S"/>
</dbReference>
<organism evidence="6 7">
    <name type="scientific">Nonomuraea turkmeniaca</name>
    <dbReference type="NCBI Taxonomy" id="103838"/>
    <lineage>
        <taxon>Bacteria</taxon>
        <taxon>Bacillati</taxon>
        <taxon>Actinomycetota</taxon>
        <taxon>Actinomycetes</taxon>
        <taxon>Streptosporangiales</taxon>
        <taxon>Streptosporangiaceae</taxon>
        <taxon>Nonomuraea</taxon>
    </lineage>
</organism>
<dbReference type="CDD" id="cd03528">
    <property type="entry name" value="Rieske_RO_ferredoxin"/>
    <property type="match status" value="1"/>
</dbReference>
<feature type="domain" description="Rieske" evidence="5">
    <location>
        <begin position="2"/>
        <end position="97"/>
    </location>
</feature>
<protein>
    <submittedName>
        <fullName evidence="6">Bifunctional 3-phenylpropionate/cinnamic acid dioxygenase ferredoxin subunit</fullName>
        <ecNumber evidence="6">1.14.12.19</ecNumber>
    </submittedName>
</protein>
<dbReference type="PROSITE" id="PS51296">
    <property type="entry name" value="RIESKE"/>
    <property type="match status" value="1"/>
</dbReference>
<accession>A0A5S4F848</accession>
<name>A0A5S4F848_9ACTN</name>
<dbReference type="NCBIfam" id="NF007422">
    <property type="entry name" value="PRK09965.1"/>
    <property type="match status" value="1"/>
</dbReference>
<dbReference type="Proteomes" id="UP000309128">
    <property type="component" value="Unassembled WGS sequence"/>
</dbReference>